<organism evidence="3">
    <name type="scientific">Cupriavidus necator</name>
    <name type="common">Alcaligenes eutrophus</name>
    <name type="synonym">Ralstonia eutropha</name>
    <dbReference type="NCBI Taxonomy" id="106590"/>
    <lineage>
        <taxon>Bacteria</taxon>
        <taxon>Pseudomonadati</taxon>
        <taxon>Pseudomonadota</taxon>
        <taxon>Betaproteobacteria</taxon>
        <taxon>Burkholderiales</taxon>
        <taxon>Burkholderiaceae</taxon>
        <taxon>Cupriavidus</taxon>
    </lineage>
</organism>
<sequence length="101" mass="11555">MESFVTNLIKRPFQFFMLCMVIYMASQSFIVGAFVTVVGLSYLYHRVMTWNKAVPAAPKVSMPDIQSKSEHDAQQMAEPEQPYERSAVVTPLRRTGTYDRS</sequence>
<dbReference type="KEGG" id="cuh:BJN34_36925"/>
<feature type="region of interest" description="Disordered" evidence="1">
    <location>
        <begin position="59"/>
        <end position="101"/>
    </location>
</feature>
<protein>
    <submittedName>
        <fullName evidence="3">Uncharacterized protein</fullName>
    </submittedName>
</protein>
<dbReference type="Proteomes" id="UP000189627">
    <property type="component" value="Plasmid pENH92"/>
</dbReference>
<reference evidence="3" key="1">
    <citation type="submission" date="2018-03" db="EMBL/GenBank/DDBJ databases">
        <title>Complete genome sequence of Cupriavidus necator strain NH9, a 3-chlorobenzoate degrader.</title>
        <authorList>
            <person name="Moriuchi R."/>
            <person name="Dohra H."/>
            <person name="Ogawa N."/>
        </authorList>
    </citation>
    <scope>NUCLEOTIDE SEQUENCE</scope>
    <source>
        <strain evidence="3">NH9</strain>
        <plasmid evidence="3">pENH92</plasmid>
    </source>
</reference>
<evidence type="ECO:0000256" key="1">
    <source>
        <dbReference type="SAM" id="MobiDB-lite"/>
    </source>
</evidence>
<dbReference type="AlphaFoldDB" id="A0A1U9V3E8"/>
<dbReference type="OrthoDB" id="8965992at2"/>
<accession>A0A1U9V3E8</accession>
<evidence type="ECO:0000256" key="2">
    <source>
        <dbReference type="SAM" id="Phobius"/>
    </source>
</evidence>
<keyword evidence="2" id="KW-0812">Transmembrane</keyword>
<feature type="transmembrane region" description="Helical" evidence="2">
    <location>
        <begin position="15"/>
        <end position="44"/>
    </location>
</feature>
<name>A0A1U9V3E8_CUPNE</name>
<evidence type="ECO:0000313" key="3">
    <source>
        <dbReference type="EMBL" id="AQV99460.1"/>
    </source>
</evidence>
<dbReference type="RefSeq" id="WP_078201842.1">
    <property type="nucleotide sequence ID" value="NZ_CP017759.1"/>
</dbReference>
<keyword evidence="2" id="KW-1133">Transmembrane helix</keyword>
<geneLocation type="plasmid" evidence="3">
    <name>pENH92</name>
</geneLocation>
<proteinExistence type="predicted"/>
<keyword evidence="3" id="KW-0614">Plasmid</keyword>
<keyword evidence="2" id="KW-0472">Membrane</keyword>
<dbReference type="EMBL" id="CP017759">
    <property type="protein sequence ID" value="AQV99460.1"/>
    <property type="molecule type" value="Genomic_DNA"/>
</dbReference>
<gene>
    <name evidence="3" type="ORF">BJN34_36925</name>
</gene>